<evidence type="ECO:0000313" key="2">
    <source>
        <dbReference type="EMBL" id="KAF7948465.1"/>
    </source>
</evidence>
<proteinExistence type="predicted"/>
<reference evidence="2 3" key="1">
    <citation type="journal article" date="2020" name="Genome Biol. Evol.">
        <title>Comparative genomics of Sclerotiniaceae.</title>
        <authorList>
            <person name="Valero Jimenez C.A."/>
            <person name="Steentjes M."/>
            <person name="Scholten O.E."/>
            <person name="Van Kan J.A.L."/>
        </authorList>
    </citation>
    <scope>NUCLEOTIDE SEQUENCE [LARGE SCALE GENOMIC DNA]</scope>
    <source>
        <strain evidence="2 3">MUCL 94</strain>
    </source>
</reference>
<comment type="caution">
    <text evidence="2">The sequence shown here is derived from an EMBL/GenBank/DDBJ whole genome shotgun (WGS) entry which is preliminary data.</text>
</comment>
<dbReference type="Proteomes" id="UP000710849">
    <property type="component" value="Unassembled WGS sequence"/>
</dbReference>
<dbReference type="AlphaFoldDB" id="A0A9P5M4I4"/>
<accession>A0A9P5M4I4</accession>
<dbReference type="RefSeq" id="XP_038734997.1">
    <property type="nucleotide sequence ID" value="XM_038874388.1"/>
</dbReference>
<organism evidence="2 3">
    <name type="scientific">Botrytis byssoidea</name>
    <dbReference type="NCBI Taxonomy" id="139641"/>
    <lineage>
        <taxon>Eukaryota</taxon>
        <taxon>Fungi</taxon>
        <taxon>Dikarya</taxon>
        <taxon>Ascomycota</taxon>
        <taxon>Pezizomycotina</taxon>
        <taxon>Leotiomycetes</taxon>
        <taxon>Helotiales</taxon>
        <taxon>Sclerotiniaceae</taxon>
        <taxon>Botrytis</taxon>
    </lineage>
</organism>
<keyword evidence="3" id="KW-1185">Reference proteome</keyword>
<gene>
    <name evidence="2" type="ORF">EAE97_003876</name>
</gene>
<evidence type="ECO:0000256" key="1">
    <source>
        <dbReference type="SAM" id="MobiDB-lite"/>
    </source>
</evidence>
<evidence type="ECO:0000313" key="3">
    <source>
        <dbReference type="Proteomes" id="UP000710849"/>
    </source>
</evidence>
<sequence>MAALTNAPIAGRKRFNYFPGTFATDGVVYSDIVVFGHAAISPDHKLYMIKMGRTEQDVVRLRGDDSFDYPDKMLVRNNAKTPTVQKALLARFSGKPNTLTTIGAQPEEKPLNTPSKITPDNPVNAGSSKTAANQKLFSFPPNEDKDPKQLSPWKKIYNNSIRNSPKAVIPTEEVKVD</sequence>
<feature type="region of interest" description="Disordered" evidence="1">
    <location>
        <begin position="105"/>
        <end position="152"/>
    </location>
</feature>
<dbReference type="GeneID" id="62147465"/>
<dbReference type="EMBL" id="RCSW01000006">
    <property type="protein sequence ID" value="KAF7948465.1"/>
    <property type="molecule type" value="Genomic_DNA"/>
</dbReference>
<name>A0A9P5M4I4_9HELO</name>
<protein>
    <submittedName>
        <fullName evidence="2">Uncharacterized protein</fullName>
    </submittedName>
</protein>
<feature type="compositionally biased region" description="Polar residues" evidence="1">
    <location>
        <begin position="124"/>
        <end position="136"/>
    </location>
</feature>